<evidence type="ECO:0000256" key="14">
    <source>
        <dbReference type="ARBA" id="ARBA00023295"/>
    </source>
</evidence>
<keyword evidence="10" id="KW-0378">Hydrolase</keyword>
<dbReference type="FunFam" id="1.10.340.30:FF:000002">
    <property type="entry name" value="Adenine DNA glycosylase"/>
    <property type="match status" value="1"/>
</dbReference>
<protein>
    <recommendedName>
        <fullName evidence="6">Adenine DNA glycosylase</fullName>
        <ecNumber evidence="5">3.2.2.31</ecNumber>
    </recommendedName>
</protein>
<dbReference type="GO" id="GO:0032357">
    <property type="term" value="F:oxidized purine DNA binding"/>
    <property type="evidence" value="ECO:0007669"/>
    <property type="project" value="TreeGrafter"/>
</dbReference>
<dbReference type="PROSITE" id="PS00764">
    <property type="entry name" value="ENDONUCLEASE_III_1"/>
    <property type="match status" value="1"/>
</dbReference>
<dbReference type="GO" id="GO:0051539">
    <property type="term" value="F:4 iron, 4 sulfur cluster binding"/>
    <property type="evidence" value="ECO:0007669"/>
    <property type="project" value="UniProtKB-KW"/>
</dbReference>
<dbReference type="GO" id="GO:0006298">
    <property type="term" value="P:mismatch repair"/>
    <property type="evidence" value="ECO:0007669"/>
    <property type="project" value="TreeGrafter"/>
</dbReference>
<comment type="cofactor">
    <cofactor evidence="2">
        <name>[4Fe-4S] cluster</name>
        <dbReference type="ChEBI" id="CHEBI:49883"/>
    </cofactor>
</comment>
<evidence type="ECO:0000256" key="2">
    <source>
        <dbReference type="ARBA" id="ARBA00001966"/>
    </source>
</evidence>
<evidence type="ECO:0000256" key="9">
    <source>
        <dbReference type="ARBA" id="ARBA00022763"/>
    </source>
</evidence>
<evidence type="ECO:0000259" key="15">
    <source>
        <dbReference type="SMART" id="SM00478"/>
    </source>
</evidence>
<organism evidence="16 17">
    <name type="scientific">Paenibacillus lycopersici</name>
    <dbReference type="NCBI Taxonomy" id="2704462"/>
    <lineage>
        <taxon>Bacteria</taxon>
        <taxon>Bacillati</taxon>
        <taxon>Bacillota</taxon>
        <taxon>Bacilli</taxon>
        <taxon>Bacillales</taxon>
        <taxon>Paenibacillaceae</taxon>
        <taxon>Paenibacillus</taxon>
    </lineage>
</organism>
<evidence type="ECO:0000256" key="11">
    <source>
        <dbReference type="ARBA" id="ARBA00023004"/>
    </source>
</evidence>
<keyword evidence="8" id="KW-0479">Metal-binding</keyword>
<dbReference type="SMART" id="SM00478">
    <property type="entry name" value="ENDO3c"/>
    <property type="match status" value="1"/>
</dbReference>
<dbReference type="NCBIfam" id="TIGR01084">
    <property type="entry name" value="mutY"/>
    <property type="match status" value="1"/>
</dbReference>
<dbReference type="SUPFAM" id="SSF55811">
    <property type="entry name" value="Nudix"/>
    <property type="match status" value="2"/>
</dbReference>
<dbReference type="InterPro" id="IPR000445">
    <property type="entry name" value="HhH_motif"/>
</dbReference>
<dbReference type="InterPro" id="IPR011257">
    <property type="entry name" value="DNA_glycosylase"/>
</dbReference>
<dbReference type="Proteomes" id="UP000476064">
    <property type="component" value="Chromosome"/>
</dbReference>
<sequence>MTTEAASYFSRELLTWYLGHKRDLPWRLNRDPYRVWVSEIMLQQTRVDTVIPYYERFMAKFPTAAALAMAPEAEVLKCWEGLGYYSRARNLQAGAREVLARHGGVVPDDKEAVSALRGVGPYTAGAIMSIAFNRPEPAVDGNVMRVLSRYFCLEEDIAKPATRVNIEKLAASLIPDGSAGDFNQALMELGALVCTPKSPGCLTCPVMMHCEGRMAGKEHILPIKTKAKPPRRETRIAALVTGSGEHAGKLLVRQRPESGLLAQMWELPHVLAQGALGASAPAKRRGRGKASAAEAAVQMAAADVIAAAAAAAFAADAGAAETAAGSAAAFPHEPAALAVPAAGVTDVGTAADAGGGFPDEREAGTATDRRAAMADYLSRALSAEDGLLVRPDAWWGETDHVFSHIVWDMQVYRAEFGFWQAKAADAAGSPDAAESGAGYGEGAAPSHYRWIGPEEMGTLAFPNVFVRILHDYWSDLD</sequence>
<evidence type="ECO:0000256" key="8">
    <source>
        <dbReference type="ARBA" id="ARBA00022723"/>
    </source>
</evidence>
<dbReference type="PANTHER" id="PTHR42944">
    <property type="entry name" value="ADENINE DNA GLYCOSYLASE"/>
    <property type="match status" value="1"/>
</dbReference>
<dbReference type="PANTHER" id="PTHR42944:SF1">
    <property type="entry name" value="ADENINE DNA GLYCOSYLASE"/>
    <property type="match status" value="1"/>
</dbReference>
<dbReference type="InterPro" id="IPR004035">
    <property type="entry name" value="Endouclease-III_FeS-bd_BS"/>
</dbReference>
<evidence type="ECO:0000256" key="12">
    <source>
        <dbReference type="ARBA" id="ARBA00023014"/>
    </source>
</evidence>
<dbReference type="KEGG" id="plyc:GXP70_07275"/>
<dbReference type="Gene3D" id="1.10.340.30">
    <property type="entry name" value="Hypothetical protein, domain 2"/>
    <property type="match status" value="1"/>
</dbReference>
<reference evidence="16 17" key="1">
    <citation type="submission" date="2020-01" db="EMBL/GenBank/DDBJ databases">
        <title>Paenibacillus sp. nov., isolated from tomato rhizosphere.</title>
        <authorList>
            <person name="Weon H.-Y."/>
            <person name="Lee S.A."/>
        </authorList>
    </citation>
    <scope>NUCLEOTIDE SEQUENCE [LARGE SCALE GENOMIC DNA]</scope>
    <source>
        <strain evidence="16 17">12200R-189</strain>
    </source>
</reference>
<dbReference type="InterPro" id="IPR023170">
    <property type="entry name" value="HhH_base_excis_C"/>
</dbReference>
<evidence type="ECO:0000313" key="16">
    <source>
        <dbReference type="EMBL" id="QHT59773.1"/>
    </source>
</evidence>
<evidence type="ECO:0000256" key="1">
    <source>
        <dbReference type="ARBA" id="ARBA00000843"/>
    </source>
</evidence>
<dbReference type="FunFam" id="1.10.1670.10:FF:000002">
    <property type="entry name" value="Adenine DNA glycosylase"/>
    <property type="match status" value="1"/>
</dbReference>
<dbReference type="Gene3D" id="1.10.1670.10">
    <property type="entry name" value="Helix-hairpin-Helix base-excision DNA repair enzymes (C-terminal)"/>
    <property type="match status" value="1"/>
</dbReference>
<evidence type="ECO:0000256" key="13">
    <source>
        <dbReference type="ARBA" id="ARBA00023204"/>
    </source>
</evidence>
<accession>A0A6C0FWE1</accession>
<dbReference type="GO" id="GO:0006284">
    <property type="term" value="P:base-excision repair"/>
    <property type="evidence" value="ECO:0007669"/>
    <property type="project" value="InterPro"/>
</dbReference>
<dbReference type="AlphaFoldDB" id="A0A6C0FWE1"/>
<comment type="similarity">
    <text evidence="4">Belongs to the Nth/MutY family.</text>
</comment>
<dbReference type="Gene3D" id="3.90.79.10">
    <property type="entry name" value="Nucleoside Triphosphate Pyrophosphohydrolase"/>
    <property type="match status" value="1"/>
</dbReference>
<dbReference type="InterPro" id="IPR015797">
    <property type="entry name" value="NUDIX_hydrolase-like_dom_sf"/>
</dbReference>
<dbReference type="EMBL" id="CP048209">
    <property type="protein sequence ID" value="QHT59773.1"/>
    <property type="molecule type" value="Genomic_DNA"/>
</dbReference>
<dbReference type="GO" id="GO:0035485">
    <property type="term" value="F:adenine/guanine mispair binding"/>
    <property type="evidence" value="ECO:0007669"/>
    <property type="project" value="TreeGrafter"/>
</dbReference>
<evidence type="ECO:0000256" key="10">
    <source>
        <dbReference type="ARBA" id="ARBA00022801"/>
    </source>
</evidence>
<dbReference type="RefSeq" id="WP_162355839.1">
    <property type="nucleotide sequence ID" value="NZ_CP048209.1"/>
</dbReference>
<dbReference type="GO" id="GO:0034039">
    <property type="term" value="F:8-oxo-7,8-dihydroguanine DNA N-glycosylase activity"/>
    <property type="evidence" value="ECO:0007669"/>
    <property type="project" value="TreeGrafter"/>
</dbReference>
<keyword evidence="13" id="KW-0234">DNA repair</keyword>
<dbReference type="SUPFAM" id="SSF48150">
    <property type="entry name" value="DNA-glycosylase"/>
    <property type="match status" value="1"/>
</dbReference>
<evidence type="ECO:0000256" key="4">
    <source>
        <dbReference type="ARBA" id="ARBA00008343"/>
    </source>
</evidence>
<keyword evidence="11" id="KW-0408">Iron</keyword>
<keyword evidence="17" id="KW-1185">Reference proteome</keyword>
<keyword evidence="12" id="KW-0411">Iron-sulfur</keyword>
<feature type="domain" description="HhH-GPD" evidence="15">
    <location>
        <begin position="41"/>
        <end position="192"/>
    </location>
</feature>
<dbReference type="InterPro" id="IPR005760">
    <property type="entry name" value="A/G_AdeGlyc_MutY"/>
</dbReference>
<keyword evidence="14" id="KW-0326">Glycosidase</keyword>
<evidence type="ECO:0000313" key="17">
    <source>
        <dbReference type="Proteomes" id="UP000476064"/>
    </source>
</evidence>
<dbReference type="GO" id="GO:0046872">
    <property type="term" value="F:metal ion binding"/>
    <property type="evidence" value="ECO:0007669"/>
    <property type="project" value="UniProtKB-KW"/>
</dbReference>
<dbReference type="GO" id="GO:0000701">
    <property type="term" value="F:purine-specific mismatch base pair DNA N-glycosylase activity"/>
    <property type="evidence" value="ECO:0007669"/>
    <property type="project" value="UniProtKB-EC"/>
</dbReference>
<dbReference type="Pfam" id="PF00633">
    <property type="entry name" value="HHH"/>
    <property type="match status" value="1"/>
</dbReference>
<proteinExistence type="inferred from homology"/>
<keyword evidence="7" id="KW-0004">4Fe-4S</keyword>
<keyword evidence="9" id="KW-0227">DNA damage</keyword>
<comment type="function">
    <text evidence="3">Adenine glycosylase active on G-A mispairs. MutY also corrects error-prone DNA synthesis past GO lesions which are due to the oxidatively damaged form of guanine: 7,8-dihydro-8-oxoguanine (8-oxo-dGTP).</text>
</comment>
<dbReference type="Pfam" id="PF00730">
    <property type="entry name" value="HhH-GPD"/>
    <property type="match status" value="1"/>
</dbReference>
<dbReference type="InterPro" id="IPR003265">
    <property type="entry name" value="HhH-GPD_domain"/>
</dbReference>
<comment type="catalytic activity">
    <reaction evidence="1">
        <text>Hydrolyzes free adenine bases from 7,8-dihydro-8-oxoguanine:adenine mismatched double-stranded DNA, leaving an apurinic site.</text>
        <dbReference type="EC" id="3.2.2.31"/>
    </reaction>
</comment>
<dbReference type="InterPro" id="IPR044298">
    <property type="entry name" value="MIG/MutY"/>
</dbReference>
<evidence type="ECO:0000256" key="5">
    <source>
        <dbReference type="ARBA" id="ARBA00012045"/>
    </source>
</evidence>
<evidence type="ECO:0000256" key="3">
    <source>
        <dbReference type="ARBA" id="ARBA00002933"/>
    </source>
</evidence>
<gene>
    <name evidence="16" type="primary">mutY</name>
    <name evidence="16" type="ORF">GXP70_07275</name>
</gene>
<name>A0A6C0FWE1_9BACL</name>
<evidence type="ECO:0000256" key="7">
    <source>
        <dbReference type="ARBA" id="ARBA00022485"/>
    </source>
</evidence>
<dbReference type="CDD" id="cd00056">
    <property type="entry name" value="ENDO3c"/>
    <property type="match status" value="1"/>
</dbReference>
<dbReference type="EC" id="3.2.2.31" evidence="5"/>
<evidence type="ECO:0000256" key="6">
    <source>
        <dbReference type="ARBA" id="ARBA00022023"/>
    </source>
</evidence>